<dbReference type="SUPFAM" id="SSF46911">
    <property type="entry name" value="Ribosomal protein S18"/>
    <property type="match status" value="1"/>
</dbReference>
<gene>
    <name evidence="6" type="ORF">A3B45_05445</name>
</gene>
<evidence type="ECO:0000256" key="5">
    <source>
        <dbReference type="SAM" id="MobiDB-lite"/>
    </source>
</evidence>
<evidence type="ECO:0000313" key="7">
    <source>
        <dbReference type="Proteomes" id="UP000178565"/>
    </source>
</evidence>
<keyword evidence="2 4" id="KW-0689">Ribosomal protein</keyword>
<dbReference type="InterPro" id="IPR036870">
    <property type="entry name" value="Ribosomal_bS18_sf"/>
</dbReference>
<evidence type="ECO:0000256" key="3">
    <source>
        <dbReference type="ARBA" id="ARBA00023274"/>
    </source>
</evidence>
<organism evidence="6 7">
    <name type="scientific">Candidatus Daviesbacteria bacterium RIFCSPLOWO2_01_FULL_39_12</name>
    <dbReference type="NCBI Taxonomy" id="1797785"/>
    <lineage>
        <taxon>Bacteria</taxon>
        <taxon>Candidatus Daviesiibacteriota</taxon>
    </lineage>
</organism>
<dbReference type="PRINTS" id="PR00974">
    <property type="entry name" value="RIBOSOMALS18"/>
</dbReference>
<dbReference type="GO" id="GO:0022627">
    <property type="term" value="C:cytosolic small ribosomal subunit"/>
    <property type="evidence" value="ECO:0007669"/>
    <property type="project" value="TreeGrafter"/>
</dbReference>
<evidence type="ECO:0000256" key="2">
    <source>
        <dbReference type="ARBA" id="ARBA00022980"/>
    </source>
</evidence>
<comment type="caution">
    <text evidence="6">The sequence shown here is derived from an EMBL/GenBank/DDBJ whole genome shotgun (WGS) entry which is preliminary data.</text>
</comment>
<feature type="region of interest" description="Disordered" evidence="5">
    <location>
        <begin position="1"/>
        <end position="21"/>
    </location>
</feature>
<dbReference type="PANTHER" id="PTHR13479:SF40">
    <property type="entry name" value="SMALL RIBOSOMAL SUBUNIT PROTEIN BS18M"/>
    <property type="match status" value="1"/>
</dbReference>
<dbReference type="AlphaFoldDB" id="A0A1F5KTF1"/>
<proteinExistence type="inferred from homology"/>
<comment type="similarity">
    <text evidence="1 4">Belongs to the bacterial ribosomal protein bS18 family.</text>
</comment>
<evidence type="ECO:0000256" key="1">
    <source>
        <dbReference type="ARBA" id="ARBA00005589"/>
    </source>
</evidence>
<dbReference type="GO" id="GO:0070181">
    <property type="term" value="F:small ribosomal subunit rRNA binding"/>
    <property type="evidence" value="ECO:0007669"/>
    <property type="project" value="TreeGrafter"/>
</dbReference>
<evidence type="ECO:0000256" key="4">
    <source>
        <dbReference type="RuleBase" id="RU003910"/>
    </source>
</evidence>
<accession>A0A1F5KTF1</accession>
<dbReference type="Pfam" id="PF01084">
    <property type="entry name" value="Ribosomal_S18"/>
    <property type="match status" value="1"/>
</dbReference>
<reference evidence="6 7" key="1">
    <citation type="journal article" date="2016" name="Nat. Commun.">
        <title>Thousands of microbial genomes shed light on interconnected biogeochemical processes in an aquifer system.</title>
        <authorList>
            <person name="Anantharaman K."/>
            <person name="Brown C.T."/>
            <person name="Hug L.A."/>
            <person name="Sharon I."/>
            <person name="Castelle C.J."/>
            <person name="Probst A.J."/>
            <person name="Thomas B.C."/>
            <person name="Singh A."/>
            <person name="Wilkins M.J."/>
            <person name="Karaoz U."/>
            <person name="Brodie E.L."/>
            <person name="Williams K.H."/>
            <person name="Hubbard S.S."/>
            <person name="Banfield J.F."/>
        </authorList>
    </citation>
    <scope>NUCLEOTIDE SEQUENCE [LARGE SCALE GENOMIC DNA]</scope>
</reference>
<dbReference type="GO" id="GO:0003735">
    <property type="term" value="F:structural constituent of ribosome"/>
    <property type="evidence" value="ECO:0007669"/>
    <property type="project" value="InterPro"/>
</dbReference>
<dbReference type="GO" id="GO:0006412">
    <property type="term" value="P:translation"/>
    <property type="evidence" value="ECO:0007669"/>
    <property type="project" value="InterPro"/>
</dbReference>
<keyword evidence="3 4" id="KW-0687">Ribonucleoprotein</keyword>
<sequence>MSSPKIDEQDSSAQLAQPTQTAPIKKKCLFCKNETTPAYTDIQSLRKFISERDKILPKLRTGSCSKHQRGLTLQIKYARHLALLSFTPKV</sequence>
<dbReference type="NCBIfam" id="TIGR00165">
    <property type="entry name" value="S18"/>
    <property type="match status" value="1"/>
</dbReference>
<dbReference type="InterPro" id="IPR001648">
    <property type="entry name" value="Ribosomal_bS18"/>
</dbReference>
<dbReference type="PANTHER" id="PTHR13479">
    <property type="entry name" value="30S RIBOSOMAL PROTEIN S18"/>
    <property type="match status" value="1"/>
</dbReference>
<evidence type="ECO:0000313" key="6">
    <source>
        <dbReference type="EMBL" id="OGE44207.1"/>
    </source>
</evidence>
<dbReference type="STRING" id="1797785.A3B45_05445"/>
<dbReference type="EMBL" id="MFDM01000006">
    <property type="protein sequence ID" value="OGE44207.1"/>
    <property type="molecule type" value="Genomic_DNA"/>
</dbReference>
<dbReference type="Gene3D" id="4.10.640.10">
    <property type="entry name" value="Ribosomal protein S18"/>
    <property type="match status" value="1"/>
</dbReference>
<feature type="compositionally biased region" description="Polar residues" evidence="5">
    <location>
        <begin position="11"/>
        <end position="21"/>
    </location>
</feature>
<name>A0A1F5KTF1_9BACT</name>
<protein>
    <submittedName>
        <fullName evidence="6">30S ribosomal protein S18</fullName>
    </submittedName>
</protein>
<dbReference type="Proteomes" id="UP000178565">
    <property type="component" value="Unassembled WGS sequence"/>
</dbReference>